<accession>A0A8S1J9C8</accession>
<evidence type="ECO:0000256" key="7">
    <source>
        <dbReference type="ARBA" id="ARBA00022695"/>
    </source>
</evidence>
<comment type="subunit">
    <text evidence="9">In plastids the minimal PEP RNA polymerase catalytic core is composed of four subunits: alpha, beta, beta', and beta''. When a (nuclear-encoded) sigma factor is associated with the core the holoenzyme is formed, which can initiate transcription.</text>
</comment>
<evidence type="ECO:0000256" key="2">
    <source>
        <dbReference type="ARBA" id="ARBA00004474"/>
    </source>
</evidence>
<evidence type="ECO:0000256" key="3">
    <source>
        <dbReference type="ARBA" id="ARBA00006835"/>
    </source>
</evidence>
<dbReference type="GO" id="GO:0000428">
    <property type="term" value="C:DNA-directed RNA polymerase complex"/>
    <property type="evidence" value="ECO:0007669"/>
    <property type="project" value="UniProtKB-KW"/>
</dbReference>
<keyword evidence="5" id="KW-0240">DNA-directed RNA polymerase</keyword>
<keyword evidence="6" id="KW-0808">Transferase</keyword>
<dbReference type="EC" id="2.7.7.6" evidence="4"/>
<comment type="function">
    <text evidence="1">DNA-dependent RNA polymerase catalyzes the transcription of DNA into RNA using the four ribonucleoside triphosphates as substrates.</text>
</comment>
<reference evidence="12" key="1">
    <citation type="submission" date="2020-12" db="EMBL/GenBank/DDBJ databases">
        <authorList>
            <person name="Iha C."/>
        </authorList>
    </citation>
    <scope>NUCLEOTIDE SEQUENCE</scope>
</reference>
<dbReference type="PANTHER" id="PTHR20856">
    <property type="entry name" value="DNA-DIRECTED RNA POLYMERASE I SUBUNIT 2"/>
    <property type="match status" value="1"/>
</dbReference>
<evidence type="ECO:0000259" key="11">
    <source>
        <dbReference type="Pfam" id="PF04563"/>
    </source>
</evidence>
<dbReference type="SUPFAM" id="SSF64484">
    <property type="entry name" value="beta and beta-prime subunits of DNA dependent RNA-polymerase"/>
    <property type="match status" value="1"/>
</dbReference>
<evidence type="ECO:0000256" key="9">
    <source>
        <dbReference type="ARBA" id="ARBA00026088"/>
    </source>
</evidence>
<dbReference type="GO" id="GO:0006351">
    <property type="term" value="P:DNA-templated transcription"/>
    <property type="evidence" value="ECO:0007669"/>
    <property type="project" value="InterPro"/>
</dbReference>
<evidence type="ECO:0000313" key="13">
    <source>
        <dbReference type="Proteomes" id="UP000708148"/>
    </source>
</evidence>
<dbReference type="Pfam" id="PF04563">
    <property type="entry name" value="RNA_pol_Rpb2_1"/>
    <property type="match status" value="1"/>
</dbReference>
<dbReference type="GO" id="GO:0032549">
    <property type="term" value="F:ribonucleoside binding"/>
    <property type="evidence" value="ECO:0007669"/>
    <property type="project" value="InterPro"/>
</dbReference>
<dbReference type="InterPro" id="IPR015712">
    <property type="entry name" value="DNA-dir_RNA_pol_su2"/>
</dbReference>
<comment type="caution">
    <text evidence="12">The sequence shown here is derived from an EMBL/GenBank/DDBJ whole genome shotgun (WGS) entry which is preliminary data.</text>
</comment>
<comment type="similarity">
    <text evidence="3">Belongs to the RNA polymerase beta chain family.</text>
</comment>
<keyword evidence="8" id="KW-0804">Transcription</keyword>
<comment type="subcellular location">
    <subcellularLocation>
        <location evidence="2">Plastid</location>
    </subcellularLocation>
</comment>
<feature type="domain" description="RNA polymerase beta subunit protrusion" evidence="11">
    <location>
        <begin position="41"/>
        <end position="154"/>
    </location>
</feature>
<proteinExistence type="inferred from homology"/>
<organism evidence="12 13">
    <name type="scientific">Ostreobium quekettii</name>
    <dbReference type="NCBI Taxonomy" id="121088"/>
    <lineage>
        <taxon>Eukaryota</taxon>
        <taxon>Viridiplantae</taxon>
        <taxon>Chlorophyta</taxon>
        <taxon>core chlorophytes</taxon>
        <taxon>Ulvophyceae</taxon>
        <taxon>TCBD clade</taxon>
        <taxon>Bryopsidales</taxon>
        <taxon>Ostreobineae</taxon>
        <taxon>Ostreobiaceae</taxon>
        <taxon>Ostreobium</taxon>
    </lineage>
</organism>
<dbReference type="Proteomes" id="UP000708148">
    <property type="component" value="Unassembled WGS sequence"/>
</dbReference>
<evidence type="ECO:0000256" key="10">
    <source>
        <dbReference type="ARBA" id="ARBA00032782"/>
    </source>
</evidence>
<evidence type="ECO:0000256" key="6">
    <source>
        <dbReference type="ARBA" id="ARBA00022679"/>
    </source>
</evidence>
<evidence type="ECO:0000256" key="8">
    <source>
        <dbReference type="ARBA" id="ARBA00023163"/>
    </source>
</evidence>
<evidence type="ECO:0000313" key="12">
    <source>
        <dbReference type="EMBL" id="CAD7700123.1"/>
    </source>
</evidence>
<name>A0A8S1J9C8_9CHLO</name>
<dbReference type="EMBL" id="CAJHUC010001179">
    <property type="protein sequence ID" value="CAD7700123.1"/>
    <property type="molecule type" value="Genomic_DNA"/>
</dbReference>
<evidence type="ECO:0000256" key="4">
    <source>
        <dbReference type="ARBA" id="ARBA00012418"/>
    </source>
</evidence>
<dbReference type="InterPro" id="IPR007644">
    <property type="entry name" value="RNA_pol_bsu_protrusion"/>
</dbReference>
<dbReference type="GO" id="GO:0003899">
    <property type="term" value="F:DNA-directed RNA polymerase activity"/>
    <property type="evidence" value="ECO:0007669"/>
    <property type="project" value="UniProtKB-EC"/>
</dbReference>
<dbReference type="Gene3D" id="3.90.1100.10">
    <property type="match status" value="1"/>
</dbReference>
<keyword evidence="13" id="KW-1185">Reference proteome</keyword>
<keyword evidence="7" id="KW-0548">Nucleotidyltransferase</keyword>
<dbReference type="OrthoDB" id="10248617at2759"/>
<sequence>MDIDPDPSAVPDGHDPAALTRPIKSLSEKYRLVPAFLKVRGLVRQHIDSYNHLVNHEIKKIVRAASNNKVTVACDPNFYLRYLDVHVGRPSVEEDYRTRPITPHQCRLRDVTYSAPVTVDIEYTRGKEIVVKRGKRGEGAVQIGRIPVMLRSAKQVRT</sequence>
<evidence type="ECO:0000256" key="5">
    <source>
        <dbReference type="ARBA" id="ARBA00022478"/>
    </source>
</evidence>
<gene>
    <name evidence="12" type="ORF">OSTQU699_LOCUS5482</name>
</gene>
<dbReference type="GO" id="GO:0003677">
    <property type="term" value="F:DNA binding"/>
    <property type="evidence" value="ECO:0007669"/>
    <property type="project" value="InterPro"/>
</dbReference>
<protein>
    <recommendedName>
        <fullName evidence="4">DNA-directed RNA polymerase</fullName>
        <ecNumber evidence="4">2.7.7.6</ecNumber>
    </recommendedName>
    <alternativeName>
        <fullName evidence="10">PEP</fullName>
    </alternativeName>
</protein>
<dbReference type="AlphaFoldDB" id="A0A8S1J9C8"/>
<evidence type="ECO:0000256" key="1">
    <source>
        <dbReference type="ARBA" id="ARBA00004026"/>
    </source>
</evidence>